<dbReference type="AlphaFoldDB" id="A0A177EYT9"/>
<comment type="caution">
    <text evidence="2">The sequence shown here is derived from an EMBL/GenBank/DDBJ whole genome shotgun (WGS) entry which is preliminary data.</text>
</comment>
<dbReference type="Pfam" id="PF22917">
    <property type="entry name" value="PRISE"/>
    <property type="match status" value="1"/>
</dbReference>
<dbReference type="InterPro" id="IPR036291">
    <property type="entry name" value="NAD(P)-bd_dom_sf"/>
</dbReference>
<accession>A0A177EYT9</accession>
<dbReference type="SUPFAM" id="SSF51735">
    <property type="entry name" value="NAD(P)-binding Rossmann-fold domains"/>
    <property type="match status" value="1"/>
</dbReference>
<evidence type="ECO:0000313" key="2">
    <source>
        <dbReference type="EMBL" id="OAG37138.1"/>
    </source>
</evidence>
<keyword evidence="3" id="KW-1185">Reference proteome</keyword>
<dbReference type="CDD" id="cd08948">
    <property type="entry name" value="5beta-POR_like_SDR_a"/>
    <property type="match status" value="1"/>
</dbReference>
<evidence type="ECO:0000259" key="1">
    <source>
        <dbReference type="Pfam" id="PF22917"/>
    </source>
</evidence>
<dbReference type="EMBL" id="LVKK01000077">
    <property type="protein sequence ID" value="OAG37138.1"/>
    <property type="molecule type" value="Genomic_DNA"/>
</dbReference>
<sequence>MGRHALVMGASGITGWAIVNQILRGYPRKGIFSKVTAVTNRPLAQEHTLWPQSDALQVCSGLNLLEGTQGDLEAKMRQKVRDINNVTDLYFYAYKHSSIPEEESSVNTQMLERTIRAVDRLSSNLSFVVLPSGTKAYGVHLGKDLFPFQNQLPLTESLPRIPEPHASRMFYYQQIDSLRRLSRGRSWQWVDLRPDVITLAVYLSLFAAVEGKGTTCPFPGSTEAWHTLSNDSPQDAVAQFSIFASLNPEKTAGQSFNVAGSDQAVSWSERWPIICQFFGLEGTEPVESSLAPADYMRSHLATWSELVRTHGLETNLIRDELAEGKAGYQKHIMSELCFDRSLDLGRMRQAGFQEVSDSKRAWWTAFERFREAKAIP</sequence>
<dbReference type="PANTHER" id="PTHR32487:SF8">
    <property type="entry name" value="NAD-DEPENDENT EPIMERASE_DEHYDRATASE DOMAIN-CONTAINING PROTEIN"/>
    <property type="match status" value="1"/>
</dbReference>
<name>A0A177EYT9_9EURO</name>
<protein>
    <recommendedName>
        <fullName evidence="1">PRISE-like Rossmann-fold domain-containing protein</fullName>
    </recommendedName>
</protein>
<proteinExistence type="predicted"/>
<dbReference type="Gene3D" id="3.40.50.720">
    <property type="entry name" value="NAD(P)-binding Rossmann-like Domain"/>
    <property type="match status" value="1"/>
</dbReference>
<dbReference type="PANTHER" id="PTHR32487">
    <property type="entry name" value="3-OXO-DELTA(4,5)-STEROID 5-BETA-REDUCTASE"/>
    <property type="match status" value="1"/>
</dbReference>
<dbReference type="GeneID" id="34603816"/>
<dbReference type="OrthoDB" id="1731983at2759"/>
<gene>
    <name evidence="2" type="ORF">AYO21_08673</name>
</gene>
<feature type="domain" description="PRISE-like Rossmann-fold" evidence="1">
    <location>
        <begin position="5"/>
        <end position="376"/>
    </location>
</feature>
<reference evidence="2 3" key="1">
    <citation type="submission" date="2016-03" db="EMBL/GenBank/DDBJ databases">
        <title>Draft genome sequence of the Fonsecaea monophora CBS 269.37.</title>
        <authorList>
            <person name="Bombassaro A."/>
            <person name="Vinicius W.A."/>
            <person name="De Hoog S."/>
            <person name="Sun J."/>
            <person name="Souza E.M."/>
            <person name="Raittz R.T."/>
            <person name="Costa F."/>
            <person name="Leao A.C."/>
            <person name="Tadra-Sfeir M.Z."/>
            <person name="Baura V."/>
            <person name="Balsanelli E."/>
            <person name="Pedrosa F.O."/>
            <person name="Moreno L.F."/>
            <person name="Steffens M.B."/>
            <person name="Xi L."/>
            <person name="Bocca A.L."/>
            <person name="Felipe M.S."/>
            <person name="Teixeira M."/>
            <person name="Telles Filho F.Q."/>
            <person name="Azevedo C.M."/>
            <person name="Gomes R."/>
            <person name="Vicente V.A."/>
        </authorList>
    </citation>
    <scope>NUCLEOTIDE SEQUENCE [LARGE SCALE GENOMIC DNA]</scope>
    <source>
        <strain evidence="2 3">CBS 269.37</strain>
    </source>
</reference>
<dbReference type="InterPro" id="IPR055222">
    <property type="entry name" value="PRISE-like_Rossmann-fold"/>
</dbReference>
<organism evidence="2 3">
    <name type="scientific">Fonsecaea monophora</name>
    <dbReference type="NCBI Taxonomy" id="254056"/>
    <lineage>
        <taxon>Eukaryota</taxon>
        <taxon>Fungi</taxon>
        <taxon>Dikarya</taxon>
        <taxon>Ascomycota</taxon>
        <taxon>Pezizomycotina</taxon>
        <taxon>Eurotiomycetes</taxon>
        <taxon>Chaetothyriomycetidae</taxon>
        <taxon>Chaetothyriales</taxon>
        <taxon>Herpotrichiellaceae</taxon>
        <taxon>Fonsecaea</taxon>
    </lineage>
</organism>
<evidence type="ECO:0000313" key="3">
    <source>
        <dbReference type="Proteomes" id="UP000077002"/>
    </source>
</evidence>
<dbReference type="Proteomes" id="UP000077002">
    <property type="component" value="Unassembled WGS sequence"/>
</dbReference>
<dbReference type="RefSeq" id="XP_022509090.1">
    <property type="nucleotide sequence ID" value="XM_022658616.1"/>
</dbReference>